<reference evidence="2" key="1">
    <citation type="submission" date="2020-05" db="EMBL/GenBank/DDBJ databases">
        <authorList>
            <person name="Chiriac C."/>
            <person name="Salcher M."/>
            <person name="Ghai R."/>
            <person name="Kavagutti S V."/>
        </authorList>
    </citation>
    <scope>NUCLEOTIDE SEQUENCE</scope>
</reference>
<dbReference type="EMBL" id="LR797014">
    <property type="protein sequence ID" value="CAB4181118.1"/>
    <property type="molecule type" value="Genomic_DNA"/>
</dbReference>
<accession>A0A6J5T5X9</accession>
<sequence>MGSKSASLSVNIVADASQARKGFKDAQDAGAAMAAALTKAADKVETSLATTTAIAKKLADQLGPGFSATKIDKIATDFQRAGLSVEDVEKNIDSLTAGVKRLEGVSGTMDNDLTTGMRNVASETDKTRSVMANFTGNAVQELPGVAGQFGPLNMAVGQFAEGLAEGEINMKNLALTAGGLAVASFVLSKIADNAKAVAAVKAFNKSEVDAYATALSEADSRIQGIAQRLRDAGKIKFTFDWKYGQGVADASGLLAQLGLDVEKISVLVAGGKPKIQQWADAMLNSGANADKVALAVMALNDQVAFVETAETQNIATMALFGKQTEDMTTKTARMADEIKTAADASWAMDDAYKSLIGLGPDIESAYRDITKAAEDFQATQSPENFAAWIAAADTATGAWVTGQEELDKLNGKTWTATQDTYGHVIALQALAGEYEPGSKLRQGVDGLIAQYAALLSLQELVTNQGRPGAHIGGDRYQELRTGYTTAVANLPTYTPQLPGNANGTMNAAAGWTWVGERGPELVNFGGGESVMPAGRSASSATSSTGPVNVTVNMPAGSNGDDVVRTLQRWVRQNGPVPLATTTLVTA</sequence>
<name>A0A6J5T5X9_9CAUD</name>
<gene>
    <name evidence="1" type="ORF">UFOVP1056_16</name>
    <name evidence="2" type="ORF">UFOVP1659_13</name>
</gene>
<evidence type="ECO:0000313" key="1">
    <source>
        <dbReference type="EMBL" id="CAB4181118.1"/>
    </source>
</evidence>
<proteinExistence type="predicted"/>
<dbReference type="EMBL" id="LR797516">
    <property type="protein sequence ID" value="CAB4222254.1"/>
    <property type="molecule type" value="Genomic_DNA"/>
</dbReference>
<evidence type="ECO:0000313" key="2">
    <source>
        <dbReference type="EMBL" id="CAB4222254.1"/>
    </source>
</evidence>
<protein>
    <submittedName>
        <fullName evidence="2">Uncharacterized protein</fullName>
    </submittedName>
</protein>
<organism evidence="2">
    <name type="scientific">uncultured Caudovirales phage</name>
    <dbReference type="NCBI Taxonomy" id="2100421"/>
    <lineage>
        <taxon>Viruses</taxon>
        <taxon>Duplodnaviria</taxon>
        <taxon>Heunggongvirae</taxon>
        <taxon>Uroviricota</taxon>
        <taxon>Caudoviricetes</taxon>
        <taxon>Peduoviridae</taxon>
        <taxon>Maltschvirus</taxon>
        <taxon>Maltschvirus maltsch</taxon>
    </lineage>
</organism>